<dbReference type="FunFam" id="2.40.70.10:FF:000031">
    <property type="entry name" value="Aspartyl protease AED1"/>
    <property type="match status" value="1"/>
</dbReference>
<feature type="active site" evidence="4">
    <location>
        <position position="334"/>
    </location>
</feature>
<dbReference type="Gene3D" id="2.40.70.10">
    <property type="entry name" value="Acid Proteases"/>
    <property type="match status" value="2"/>
</dbReference>
<keyword evidence="3" id="KW-0378">Hydrolase</keyword>
<dbReference type="PROSITE" id="PS51767">
    <property type="entry name" value="PEPTIDASE_A1"/>
    <property type="match status" value="1"/>
</dbReference>
<dbReference type="SUPFAM" id="SSF50630">
    <property type="entry name" value="Acid proteases"/>
    <property type="match status" value="1"/>
</dbReference>
<evidence type="ECO:0000256" key="3">
    <source>
        <dbReference type="ARBA" id="ARBA00022801"/>
    </source>
</evidence>
<reference evidence="7" key="1">
    <citation type="submission" date="2017-07" db="EMBL/GenBank/DDBJ databases">
        <title>Taro Niue Genome Assembly and Annotation.</title>
        <authorList>
            <person name="Atibalentja N."/>
            <person name="Keating K."/>
            <person name="Fields C.J."/>
        </authorList>
    </citation>
    <scope>NUCLEOTIDE SEQUENCE</scope>
    <source>
        <strain evidence="7">Niue_2</strain>
        <tissue evidence="7">Leaf</tissue>
    </source>
</reference>
<accession>A0A843VR94</accession>
<evidence type="ECO:0000256" key="2">
    <source>
        <dbReference type="ARBA" id="ARBA00022670"/>
    </source>
</evidence>
<dbReference type="InterPro" id="IPR032799">
    <property type="entry name" value="TAXi_C"/>
</dbReference>
<evidence type="ECO:0000259" key="6">
    <source>
        <dbReference type="PROSITE" id="PS51767"/>
    </source>
</evidence>
<comment type="similarity">
    <text evidence="1">Belongs to the peptidase A1 family.</text>
</comment>
<protein>
    <recommendedName>
        <fullName evidence="6">Peptidase A1 domain-containing protein</fullName>
    </recommendedName>
</protein>
<dbReference type="Pfam" id="PF14541">
    <property type="entry name" value="TAXi_C"/>
    <property type="match status" value="1"/>
</dbReference>
<dbReference type="CDD" id="cd05472">
    <property type="entry name" value="cnd41_like"/>
    <property type="match status" value="1"/>
</dbReference>
<evidence type="ECO:0000313" key="8">
    <source>
        <dbReference type="Proteomes" id="UP000652761"/>
    </source>
</evidence>
<comment type="caution">
    <text evidence="7">The sequence shown here is derived from an EMBL/GenBank/DDBJ whole genome shotgun (WGS) entry which is preliminary data.</text>
</comment>
<dbReference type="InterPro" id="IPR001461">
    <property type="entry name" value="Aspartic_peptidase_A1"/>
</dbReference>
<feature type="domain" description="Peptidase A1" evidence="6">
    <location>
        <begin position="116"/>
        <end position="451"/>
    </location>
</feature>
<dbReference type="InterPro" id="IPR032861">
    <property type="entry name" value="TAXi_N"/>
</dbReference>
<keyword evidence="8" id="KW-1185">Reference proteome</keyword>
<dbReference type="FunFam" id="2.40.70.10:FF:000013">
    <property type="entry name" value="Aspartyl protease AED1"/>
    <property type="match status" value="1"/>
</dbReference>
<keyword evidence="5" id="KW-0732">Signal</keyword>
<keyword evidence="2" id="KW-0645">Protease</keyword>
<dbReference type="InterPro" id="IPR021109">
    <property type="entry name" value="Peptidase_aspartic_dom_sf"/>
</dbReference>
<gene>
    <name evidence="7" type="ORF">Taro_027321</name>
</gene>
<dbReference type="Proteomes" id="UP000652761">
    <property type="component" value="Unassembled WGS sequence"/>
</dbReference>
<organism evidence="7 8">
    <name type="scientific">Colocasia esculenta</name>
    <name type="common">Wild taro</name>
    <name type="synonym">Arum esculentum</name>
    <dbReference type="NCBI Taxonomy" id="4460"/>
    <lineage>
        <taxon>Eukaryota</taxon>
        <taxon>Viridiplantae</taxon>
        <taxon>Streptophyta</taxon>
        <taxon>Embryophyta</taxon>
        <taxon>Tracheophyta</taxon>
        <taxon>Spermatophyta</taxon>
        <taxon>Magnoliopsida</taxon>
        <taxon>Liliopsida</taxon>
        <taxon>Araceae</taxon>
        <taxon>Aroideae</taxon>
        <taxon>Colocasieae</taxon>
        <taxon>Colocasia</taxon>
    </lineage>
</organism>
<feature type="active site" evidence="4">
    <location>
        <position position="134"/>
    </location>
</feature>
<name>A0A843VR94_COLES</name>
<dbReference type="InterPro" id="IPR033121">
    <property type="entry name" value="PEPTIDASE_A1"/>
</dbReference>
<dbReference type="OrthoDB" id="2747330at2759"/>
<proteinExistence type="inferred from homology"/>
<dbReference type="GO" id="GO:0006508">
    <property type="term" value="P:proteolysis"/>
    <property type="evidence" value="ECO:0007669"/>
    <property type="project" value="UniProtKB-KW"/>
</dbReference>
<sequence length="456" mass="48954">MAACTFHICLFSLIFCSCGILGEDSNGTLVDVGVDTLRPDLVCSPSEEAWRRRNTLQILRRQGPCYPDRVTKPDHRQALARVHSINARLSSATRSNGTLLQGSKHCLPVQSGSGDYIVTLSLGTPKSDQMVEIDTGSDLCWIQCKPCSVSCFPQQQPPFDPSASSSYSNISCTSAPCRPDLGGSCSSSSSTCLYSYAYEDGSATGGILATETLTVTPSTVFPSFVFGCGHNNRGTFLRETGLFGLGRSPYSLVSQVADRLGNVFSYCLPAKSSTGYLTLGNMTAAASSAVLYTPMLTDARDPTVYFIDLIGISVGDRRLPVPPAVFRSSGTIVDSGTTLAYLPPPAYTALRSAFRSAMSKYSRAPPRDEMDTCYDFSKAQTVSYPPITLHYDGADITLGFVNVFYIDDDVSQVCLAFTANTHPGEVGIIGNIQQRTFEVTYDIGENKIGFTPGACS</sequence>
<dbReference type="EMBL" id="NMUH01001700">
    <property type="protein sequence ID" value="MQL94663.1"/>
    <property type="molecule type" value="Genomic_DNA"/>
</dbReference>
<evidence type="ECO:0000256" key="5">
    <source>
        <dbReference type="SAM" id="SignalP"/>
    </source>
</evidence>
<dbReference type="AlphaFoldDB" id="A0A843VR94"/>
<feature type="signal peptide" evidence="5">
    <location>
        <begin position="1"/>
        <end position="22"/>
    </location>
</feature>
<evidence type="ECO:0000256" key="4">
    <source>
        <dbReference type="PIRSR" id="PIRSR601461-1"/>
    </source>
</evidence>
<dbReference type="InterPro" id="IPR051708">
    <property type="entry name" value="Plant_Aspart_Prot_A1"/>
</dbReference>
<evidence type="ECO:0000313" key="7">
    <source>
        <dbReference type="EMBL" id="MQL94663.1"/>
    </source>
</evidence>
<evidence type="ECO:0000256" key="1">
    <source>
        <dbReference type="ARBA" id="ARBA00007447"/>
    </source>
</evidence>
<dbReference type="InterPro" id="IPR033873">
    <property type="entry name" value="CND41-like"/>
</dbReference>
<feature type="chain" id="PRO_5032510538" description="Peptidase A1 domain-containing protein" evidence="5">
    <location>
        <begin position="23"/>
        <end position="456"/>
    </location>
</feature>
<dbReference type="Pfam" id="PF14543">
    <property type="entry name" value="TAXi_N"/>
    <property type="match status" value="1"/>
</dbReference>
<dbReference type="PRINTS" id="PR00792">
    <property type="entry name" value="PEPSIN"/>
</dbReference>
<dbReference type="GO" id="GO:0004190">
    <property type="term" value="F:aspartic-type endopeptidase activity"/>
    <property type="evidence" value="ECO:0007669"/>
    <property type="project" value="InterPro"/>
</dbReference>
<dbReference type="PANTHER" id="PTHR47967">
    <property type="entry name" value="OS07G0603500 PROTEIN-RELATED"/>
    <property type="match status" value="1"/>
</dbReference>